<evidence type="ECO:0000313" key="1">
    <source>
        <dbReference type="EMBL" id="XBT18217.1"/>
    </source>
</evidence>
<gene>
    <name evidence="1" type="ORF">ABNO52_00250</name>
</gene>
<sequence length="44" mass="5197">MHNELDLLLGAIKRLNLNNIYNIGIIQRGNYNINSNLYYRNFAE</sequence>
<organism evidence="1">
    <name type="scientific">Candidatus Shikimatogenerans sp. Tser</name>
    <dbReference type="NCBI Taxonomy" id="3158568"/>
    <lineage>
        <taxon>Bacteria</taxon>
        <taxon>Pseudomonadati</taxon>
        <taxon>Bacteroidota</taxon>
        <taxon>Flavobacteriia</taxon>
        <taxon>Flavobacteriales</taxon>
        <taxon>Candidatus Shikimatogenerans</taxon>
    </lineage>
</organism>
<name>A0AAU7QR91_9FLAO</name>
<dbReference type="AlphaFoldDB" id="A0AAU7QR91"/>
<protein>
    <submittedName>
        <fullName evidence="1">Uncharacterized protein</fullName>
    </submittedName>
</protein>
<dbReference type="EMBL" id="CP157893">
    <property type="protein sequence ID" value="XBT18217.1"/>
    <property type="molecule type" value="Genomic_DNA"/>
</dbReference>
<reference evidence="1" key="1">
    <citation type="submission" date="2024-06" db="EMBL/GenBank/DDBJ databases">
        <title>Diversity, functionality, and evolutionary history of bacterial symbionts in false click beetles (Coleoptera, Throscidae).</title>
        <authorList>
            <person name="Wierz J.C."/>
            <person name="Malm H."/>
            <person name="Kaltenpoth M."/>
            <person name="Engl T."/>
        </authorList>
    </citation>
    <scope>NUCLEOTIDE SEQUENCE</scope>
    <source>
        <strain evidence="1">Tser</strain>
    </source>
</reference>
<proteinExistence type="predicted"/>
<accession>A0AAU7QR91</accession>